<reference evidence="2 3" key="1">
    <citation type="submission" date="2019-05" db="EMBL/GenBank/DDBJ databases">
        <title>Another draft genome of Portunus trituberculatus and its Hox gene families provides insights of decapod evolution.</title>
        <authorList>
            <person name="Jeong J.-H."/>
            <person name="Song I."/>
            <person name="Kim S."/>
            <person name="Choi T."/>
            <person name="Kim D."/>
            <person name="Ryu S."/>
            <person name="Kim W."/>
        </authorList>
    </citation>
    <scope>NUCLEOTIDE SEQUENCE [LARGE SCALE GENOMIC DNA]</scope>
    <source>
        <tissue evidence="2">Muscle</tissue>
    </source>
</reference>
<sequence>MEEKQTQEPPKQSPQSLLRPQRTRKDRNSHLCTFTDCKGGKSRRRKMEIQKQAESSRVDQRKV</sequence>
<accession>A0A5B7FEF7</accession>
<keyword evidence="3" id="KW-1185">Reference proteome</keyword>
<organism evidence="2 3">
    <name type="scientific">Portunus trituberculatus</name>
    <name type="common">Swimming crab</name>
    <name type="synonym">Neptunus trituberculatus</name>
    <dbReference type="NCBI Taxonomy" id="210409"/>
    <lineage>
        <taxon>Eukaryota</taxon>
        <taxon>Metazoa</taxon>
        <taxon>Ecdysozoa</taxon>
        <taxon>Arthropoda</taxon>
        <taxon>Crustacea</taxon>
        <taxon>Multicrustacea</taxon>
        <taxon>Malacostraca</taxon>
        <taxon>Eumalacostraca</taxon>
        <taxon>Eucarida</taxon>
        <taxon>Decapoda</taxon>
        <taxon>Pleocyemata</taxon>
        <taxon>Brachyura</taxon>
        <taxon>Eubrachyura</taxon>
        <taxon>Portunoidea</taxon>
        <taxon>Portunidae</taxon>
        <taxon>Portuninae</taxon>
        <taxon>Portunus</taxon>
    </lineage>
</organism>
<evidence type="ECO:0000313" key="2">
    <source>
        <dbReference type="EMBL" id="MPC44872.1"/>
    </source>
</evidence>
<evidence type="ECO:0000313" key="3">
    <source>
        <dbReference type="Proteomes" id="UP000324222"/>
    </source>
</evidence>
<evidence type="ECO:0000256" key="1">
    <source>
        <dbReference type="SAM" id="MobiDB-lite"/>
    </source>
</evidence>
<dbReference type="AlphaFoldDB" id="A0A5B7FEF7"/>
<comment type="caution">
    <text evidence="2">The sequence shown here is derived from an EMBL/GenBank/DDBJ whole genome shotgun (WGS) entry which is preliminary data.</text>
</comment>
<dbReference type="EMBL" id="VSRR010006474">
    <property type="protein sequence ID" value="MPC44872.1"/>
    <property type="molecule type" value="Genomic_DNA"/>
</dbReference>
<name>A0A5B7FEF7_PORTR</name>
<proteinExistence type="predicted"/>
<feature type="compositionally biased region" description="Basic and acidic residues" evidence="1">
    <location>
        <begin position="47"/>
        <end position="63"/>
    </location>
</feature>
<feature type="compositionally biased region" description="Polar residues" evidence="1">
    <location>
        <begin position="7"/>
        <end position="18"/>
    </location>
</feature>
<protein>
    <submittedName>
        <fullName evidence="2">Uncharacterized protein</fullName>
    </submittedName>
</protein>
<feature type="region of interest" description="Disordered" evidence="1">
    <location>
        <begin position="1"/>
        <end position="63"/>
    </location>
</feature>
<gene>
    <name evidence="2" type="ORF">E2C01_038553</name>
</gene>
<dbReference type="Proteomes" id="UP000324222">
    <property type="component" value="Unassembled WGS sequence"/>
</dbReference>